<comment type="subcellular location">
    <subcellularLocation>
        <location evidence="1">Endoplasmic reticulum membrane</location>
        <topology evidence="1">Single-pass membrane protein</topology>
    </subcellularLocation>
</comment>
<organism evidence="13 14">
    <name type="scientific">Lepraria neglecta</name>
    <dbReference type="NCBI Taxonomy" id="209136"/>
    <lineage>
        <taxon>Eukaryota</taxon>
        <taxon>Fungi</taxon>
        <taxon>Dikarya</taxon>
        <taxon>Ascomycota</taxon>
        <taxon>Pezizomycotina</taxon>
        <taxon>Lecanoromycetes</taxon>
        <taxon>OSLEUM clade</taxon>
        <taxon>Lecanoromycetidae</taxon>
        <taxon>Lecanorales</taxon>
        <taxon>Lecanorineae</taxon>
        <taxon>Stereocaulaceae</taxon>
        <taxon>Lepraria</taxon>
    </lineage>
</organism>
<dbReference type="AlphaFoldDB" id="A0AAD9Z392"/>
<keyword evidence="7 12" id="KW-0812">Transmembrane</keyword>
<evidence type="ECO:0000256" key="4">
    <source>
        <dbReference type="ARBA" id="ARBA00015841"/>
    </source>
</evidence>
<dbReference type="EC" id="2.4.1.142" evidence="3"/>
<dbReference type="GO" id="GO:0005789">
    <property type="term" value="C:endoplasmic reticulum membrane"/>
    <property type="evidence" value="ECO:0007669"/>
    <property type="project" value="UniProtKB-SubCell"/>
</dbReference>
<dbReference type="GO" id="GO:0004578">
    <property type="term" value="F:chitobiosyldiphosphodolichol beta-mannosyltransferase activity"/>
    <property type="evidence" value="ECO:0007669"/>
    <property type="project" value="UniProtKB-EC"/>
</dbReference>
<evidence type="ECO:0000256" key="11">
    <source>
        <dbReference type="ARBA" id="ARBA00024899"/>
    </source>
</evidence>
<dbReference type="FunFam" id="3.40.50.2000:FF:000162">
    <property type="entry name" value="Beta-1,4-mannosyltransferase (Alg1), putative"/>
    <property type="match status" value="1"/>
</dbReference>
<feature type="transmembrane region" description="Helical" evidence="12">
    <location>
        <begin position="6"/>
        <end position="25"/>
    </location>
</feature>
<evidence type="ECO:0000256" key="10">
    <source>
        <dbReference type="ARBA" id="ARBA00023136"/>
    </source>
</evidence>
<evidence type="ECO:0000256" key="7">
    <source>
        <dbReference type="ARBA" id="ARBA00022692"/>
    </source>
</evidence>
<keyword evidence="14" id="KW-1185">Reference proteome</keyword>
<keyword evidence="10 12" id="KW-0472">Membrane</keyword>
<dbReference type="Proteomes" id="UP001276659">
    <property type="component" value="Unassembled WGS sequence"/>
</dbReference>
<evidence type="ECO:0000256" key="1">
    <source>
        <dbReference type="ARBA" id="ARBA00004389"/>
    </source>
</evidence>
<evidence type="ECO:0000256" key="5">
    <source>
        <dbReference type="ARBA" id="ARBA00022676"/>
    </source>
</evidence>
<name>A0AAD9Z392_9LECA</name>
<protein>
    <recommendedName>
        <fullName evidence="4">Chitobiosyldiphosphodolichol beta-mannosyltransferase</fullName>
        <ecNumber evidence="3">2.4.1.142</ecNumber>
    </recommendedName>
</protein>
<comment type="pathway">
    <text evidence="2">Protein modification; protein glycosylation.</text>
</comment>
<dbReference type="PANTHER" id="PTHR13036:SF0">
    <property type="entry name" value="CHITOBIOSYLDIPHOSPHODOLICHOL BETA-MANNOSYLTRANSFERASE"/>
    <property type="match status" value="1"/>
</dbReference>
<dbReference type="CDD" id="cd03816">
    <property type="entry name" value="GT33_ALG1-like"/>
    <property type="match status" value="1"/>
</dbReference>
<comment type="caution">
    <text evidence="13">The sequence shown here is derived from an EMBL/GenBank/DDBJ whole genome shotgun (WGS) entry which is preliminary data.</text>
</comment>
<keyword evidence="8" id="KW-0256">Endoplasmic reticulum</keyword>
<sequence length="471" mass="52969">MSNFESWLPWLVILFGLTSFILYSLPSQYGNIIGKERSANRIQILVLGDIGRSPRMQYHALSIAKHGGQIDLIGYVESDIHPDILANSFIKVHALVPAPEYLKTKDKRLFLLYGPLKVLFQIWSLWIVLGYRTRPARWMLVQNPPSIPTLLVAQIICFLRHTRLIIDWHNFGYSILALKLGDAHPLVQISKFYEWIFARSAYAHFCVTNAMARVLERDQSITTEIRPLHDRPASHFRALDESQRSGFLDRLPDLLSSNDGQKLMDYQGLVNKIKKGRSKLLVSSTSWTPDEDFSILLDALIKYSDLAITTHPELPEILSVITGKGPQKSDFLSQISRLRAEGKLEMVTIETAFLSTADYAFLLGSADLGISLHTSSSGVDLPMKVVDMFGAGLPVVGWGDFEAWPELVHEGVNGKSFNDAAGLQNVLMQLFGEEKALLGRLKEGAVEEGKKRWDDEWDRVAGTLFFPTSSR</sequence>
<dbReference type="PANTHER" id="PTHR13036">
    <property type="entry name" value="BETA1,4 MANNOSYLTRANSFERASE"/>
    <property type="match status" value="1"/>
</dbReference>
<evidence type="ECO:0000256" key="3">
    <source>
        <dbReference type="ARBA" id="ARBA00012611"/>
    </source>
</evidence>
<dbReference type="InterPro" id="IPR026051">
    <property type="entry name" value="ALG1-like"/>
</dbReference>
<evidence type="ECO:0000256" key="2">
    <source>
        <dbReference type="ARBA" id="ARBA00004922"/>
    </source>
</evidence>
<evidence type="ECO:0000256" key="9">
    <source>
        <dbReference type="ARBA" id="ARBA00022989"/>
    </source>
</evidence>
<proteinExistence type="predicted"/>
<comment type="function">
    <text evidence="11">Participates in the formation of the lipid-linked precursor oligosaccharide for N-glycosylation. Involved in assembling the dolichol-pyrophosphate-GlcNAc(2)-Man(5) intermediate on the cytoplasmic surface of the ER.</text>
</comment>
<dbReference type="EMBL" id="JASNWA010000008">
    <property type="protein sequence ID" value="KAK3170819.1"/>
    <property type="molecule type" value="Genomic_DNA"/>
</dbReference>
<feature type="transmembrane region" description="Helical" evidence="12">
    <location>
        <begin position="110"/>
        <end position="131"/>
    </location>
</feature>
<keyword evidence="5" id="KW-0328">Glycosyltransferase</keyword>
<keyword evidence="9 12" id="KW-1133">Transmembrane helix</keyword>
<gene>
    <name evidence="13" type="ORF">OEA41_002903</name>
</gene>
<evidence type="ECO:0000256" key="6">
    <source>
        <dbReference type="ARBA" id="ARBA00022679"/>
    </source>
</evidence>
<evidence type="ECO:0000256" key="12">
    <source>
        <dbReference type="SAM" id="Phobius"/>
    </source>
</evidence>
<dbReference type="Gene3D" id="3.40.50.2000">
    <property type="entry name" value="Glycogen Phosphorylase B"/>
    <property type="match status" value="1"/>
</dbReference>
<reference evidence="13" key="1">
    <citation type="submission" date="2022-11" db="EMBL/GenBank/DDBJ databases">
        <title>Chromosomal genome sequence assembly and mating type (MAT) locus characterization of the leprose asexual lichenized fungus Lepraria neglecta (Nyl.) Erichsen.</title>
        <authorList>
            <person name="Allen J.L."/>
            <person name="Pfeffer B."/>
        </authorList>
    </citation>
    <scope>NUCLEOTIDE SEQUENCE</scope>
    <source>
        <strain evidence="13">Allen 5258</strain>
    </source>
</reference>
<accession>A0AAD9Z392</accession>
<evidence type="ECO:0000313" key="13">
    <source>
        <dbReference type="EMBL" id="KAK3170819.1"/>
    </source>
</evidence>
<evidence type="ECO:0000256" key="8">
    <source>
        <dbReference type="ARBA" id="ARBA00022824"/>
    </source>
</evidence>
<keyword evidence="6" id="KW-0808">Transferase</keyword>
<evidence type="ECO:0000313" key="14">
    <source>
        <dbReference type="Proteomes" id="UP001276659"/>
    </source>
</evidence>
<dbReference type="SUPFAM" id="SSF53756">
    <property type="entry name" value="UDP-Glycosyltransferase/glycogen phosphorylase"/>
    <property type="match status" value="1"/>
</dbReference>